<comment type="caution">
    <text evidence="8">The sequence shown here is derived from an EMBL/GenBank/DDBJ whole genome shotgun (WGS) entry which is preliminary data.</text>
</comment>
<name>A0ABR2B5M9_9ROSI</name>
<dbReference type="Pfam" id="PF04434">
    <property type="entry name" value="SWIM"/>
    <property type="match status" value="1"/>
</dbReference>
<dbReference type="SUPFAM" id="SSF57756">
    <property type="entry name" value="Retrovirus zinc finger-like domains"/>
    <property type="match status" value="1"/>
</dbReference>
<evidence type="ECO:0000256" key="2">
    <source>
        <dbReference type="ARBA" id="ARBA00022771"/>
    </source>
</evidence>
<organism evidence="8 9">
    <name type="scientific">Hibiscus sabdariffa</name>
    <name type="common">roselle</name>
    <dbReference type="NCBI Taxonomy" id="183260"/>
    <lineage>
        <taxon>Eukaryota</taxon>
        <taxon>Viridiplantae</taxon>
        <taxon>Streptophyta</taxon>
        <taxon>Embryophyta</taxon>
        <taxon>Tracheophyta</taxon>
        <taxon>Spermatophyta</taxon>
        <taxon>Magnoliopsida</taxon>
        <taxon>eudicotyledons</taxon>
        <taxon>Gunneridae</taxon>
        <taxon>Pentapetalae</taxon>
        <taxon>rosids</taxon>
        <taxon>malvids</taxon>
        <taxon>Malvales</taxon>
        <taxon>Malvaceae</taxon>
        <taxon>Malvoideae</taxon>
        <taxon>Hibiscus</taxon>
    </lineage>
</organism>
<gene>
    <name evidence="8" type="ORF">V6N12_042697</name>
</gene>
<feature type="domain" description="CCHC-type" evidence="6">
    <location>
        <begin position="672"/>
        <end position="687"/>
    </location>
</feature>
<dbReference type="SMART" id="SM00343">
    <property type="entry name" value="ZnF_C2HC"/>
    <property type="match status" value="1"/>
</dbReference>
<evidence type="ECO:0000313" key="9">
    <source>
        <dbReference type="Proteomes" id="UP001472677"/>
    </source>
</evidence>
<feature type="domain" description="SWIM-type" evidence="7">
    <location>
        <begin position="559"/>
        <end position="591"/>
    </location>
</feature>
<dbReference type="SMART" id="SM00575">
    <property type="entry name" value="ZnF_PMZ"/>
    <property type="match status" value="1"/>
</dbReference>
<evidence type="ECO:0000256" key="3">
    <source>
        <dbReference type="ARBA" id="ARBA00022833"/>
    </source>
</evidence>
<evidence type="ECO:0000313" key="8">
    <source>
        <dbReference type="EMBL" id="KAK8502199.1"/>
    </source>
</evidence>
<dbReference type="InterPro" id="IPR006564">
    <property type="entry name" value="Znf_PMZ"/>
</dbReference>
<feature type="compositionally biased region" description="Basic and acidic residues" evidence="5">
    <location>
        <begin position="282"/>
        <end position="310"/>
    </location>
</feature>
<sequence length="716" mass="80203">MQMGEVKEYWMHLHVGGKFVRDPYVRYVGGTLVSIREDPYTISYWEVKKIIQNHLCFNSIEIIYFHEPYSGCLQDNLRVLWDDTSTIAMLNYWEKFDFIDIYAEHKVDTPIFEEGILLLIDGVEVEVEDATEDANVEVEGASEDASVGVEGANVEVEGAGAEVEGATEGASVGVEGATKGASVEVEGAGAGVEGATEGVNVEVEGACAGVEGVTKGANVDVEGVGVGVEGAPEGAGVGVEGASEVECDNESENAYSINIEFLSDGEGDEELQAARVRRNCKQHREGTKVESDNENSREENDIEAEIHIETDNEEGDAEIEENTNENDSDDYNIDANESSLVSNGKEFKDAIYKYLRCSRRELKIVKNEPRRISVKCIASAKCPWRIFASTNRQTRLAGSCKEEFALLWDYADELRTKNPGIGKDGNDQMYPVAWDVAEGEGLEVAINDILPRVEHRNCAQHVYANWSGRKREKHFSFVFWQIVKSTTEREWEDNKQVLSKLDEKLAAELFGKQEKKWTEAFQGLHATLDIVDNNMYSVAWRMVWNKEGGCEVKKGRKQYLINLNEKTCSCRRWRLCGIPCQHACCAIWHTDGVPDDYLHSCYLKDIYIKAYSYALQPINGSHDWKKSGIEAVLPHIKREMPGRPKKNRMKAKDETKKLKSGHISRTGLIMTCRNCGGEGHNKRSCPNLKQTANQGTNKGLHTTLDFIEHNFLIIFM</sequence>
<dbReference type="PANTHER" id="PTHR31973">
    <property type="entry name" value="POLYPROTEIN, PUTATIVE-RELATED"/>
    <property type="match status" value="1"/>
</dbReference>
<dbReference type="EMBL" id="JBBPBM010000175">
    <property type="protein sequence ID" value="KAK8502199.1"/>
    <property type="molecule type" value="Genomic_DNA"/>
</dbReference>
<evidence type="ECO:0000259" key="6">
    <source>
        <dbReference type="PROSITE" id="PS50158"/>
    </source>
</evidence>
<reference evidence="8 9" key="1">
    <citation type="journal article" date="2024" name="G3 (Bethesda)">
        <title>Genome assembly of Hibiscus sabdariffa L. provides insights into metabolisms of medicinal natural products.</title>
        <authorList>
            <person name="Kim T."/>
        </authorList>
    </citation>
    <scope>NUCLEOTIDE SEQUENCE [LARGE SCALE GENOMIC DNA]</scope>
    <source>
        <strain evidence="8">TK-2024</strain>
        <tissue evidence="8">Old leaves</tissue>
    </source>
</reference>
<dbReference type="PANTHER" id="PTHR31973:SF187">
    <property type="entry name" value="MUTATOR TRANSPOSASE MUDRA PROTEIN"/>
    <property type="match status" value="1"/>
</dbReference>
<keyword evidence="3" id="KW-0862">Zinc</keyword>
<evidence type="ECO:0000256" key="1">
    <source>
        <dbReference type="ARBA" id="ARBA00022723"/>
    </source>
</evidence>
<dbReference type="InterPro" id="IPR004332">
    <property type="entry name" value="Transposase_MuDR"/>
</dbReference>
<protein>
    <submittedName>
        <fullName evidence="8">Uncharacterized protein</fullName>
    </submittedName>
</protein>
<keyword evidence="2 4" id="KW-0863">Zinc-finger</keyword>
<keyword evidence="1" id="KW-0479">Metal-binding</keyword>
<proteinExistence type="predicted"/>
<dbReference type="PROSITE" id="PS50158">
    <property type="entry name" value="ZF_CCHC"/>
    <property type="match status" value="1"/>
</dbReference>
<dbReference type="Proteomes" id="UP001472677">
    <property type="component" value="Unassembled WGS sequence"/>
</dbReference>
<dbReference type="InterPro" id="IPR001878">
    <property type="entry name" value="Znf_CCHC"/>
</dbReference>
<dbReference type="InterPro" id="IPR058594">
    <property type="entry name" value="PB1-like_dom_pln"/>
</dbReference>
<feature type="compositionally biased region" description="Acidic residues" evidence="5">
    <location>
        <begin position="311"/>
        <end position="332"/>
    </location>
</feature>
<evidence type="ECO:0000256" key="5">
    <source>
        <dbReference type="SAM" id="MobiDB-lite"/>
    </source>
</evidence>
<accession>A0ABR2B5M9</accession>
<feature type="region of interest" description="Disordered" evidence="5">
    <location>
        <begin position="279"/>
        <end position="333"/>
    </location>
</feature>
<evidence type="ECO:0000259" key="7">
    <source>
        <dbReference type="PROSITE" id="PS50966"/>
    </source>
</evidence>
<evidence type="ECO:0000256" key="4">
    <source>
        <dbReference type="PROSITE-ProRule" id="PRU00047"/>
    </source>
</evidence>
<keyword evidence="9" id="KW-1185">Reference proteome</keyword>
<dbReference type="Pfam" id="PF26130">
    <property type="entry name" value="PB1-like"/>
    <property type="match status" value="1"/>
</dbReference>
<dbReference type="InterPro" id="IPR036875">
    <property type="entry name" value="Znf_CCHC_sf"/>
</dbReference>
<dbReference type="Pfam" id="PF03108">
    <property type="entry name" value="DBD_Tnp_Mut"/>
    <property type="match status" value="1"/>
</dbReference>
<dbReference type="InterPro" id="IPR007527">
    <property type="entry name" value="Znf_SWIM"/>
</dbReference>
<dbReference type="PROSITE" id="PS50966">
    <property type="entry name" value="ZF_SWIM"/>
    <property type="match status" value="1"/>
</dbReference>